<comment type="similarity">
    <text evidence="7">Belongs to the major facilitator superfamily. Sugar transporter (TC 2.A.1.1) family. Trehalose transporter subfamily.</text>
</comment>
<dbReference type="InterPro" id="IPR005828">
    <property type="entry name" value="MFS_sugar_transport-like"/>
</dbReference>
<protein>
    <recommendedName>
        <fullName evidence="9">Major facilitator superfamily (MFS) profile domain-containing protein</fullName>
    </recommendedName>
</protein>
<dbReference type="Gene3D" id="1.20.1250.20">
    <property type="entry name" value="MFS general substrate transporter like domains"/>
    <property type="match status" value="1"/>
</dbReference>
<dbReference type="Pfam" id="PF00083">
    <property type="entry name" value="Sugar_tr"/>
    <property type="match status" value="1"/>
</dbReference>
<feature type="domain" description="Major facilitator superfamily (MFS) profile" evidence="9">
    <location>
        <begin position="15"/>
        <end position="443"/>
    </location>
</feature>
<dbReference type="PROSITE" id="PS00216">
    <property type="entry name" value="SUGAR_TRANSPORT_1"/>
    <property type="match status" value="2"/>
</dbReference>
<keyword evidence="4 8" id="KW-1133">Transmembrane helix</keyword>
<keyword evidence="6" id="KW-0325">Glycoprotein</keyword>
<feature type="transmembrane region" description="Helical" evidence="8">
    <location>
        <begin position="352"/>
        <end position="375"/>
    </location>
</feature>
<feature type="transmembrane region" description="Helical" evidence="8">
    <location>
        <begin position="254"/>
        <end position="280"/>
    </location>
</feature>
<feature type="transmembrane region" description="Helical" evidence="8">
    <location>
        <begin position="58"/>
        <end position="80"/>
    </location>
</feature>
<dbReference type="FunFam" id="1.20.1250.20:FF:000055">
    <property type="entry name" value="Facilitated trehalose transporter Tret1-2 homolog"/>
    <property type="match status" value="1"/>
</dbReference>
<proteinExistence type="inferred from homology"/>
<feature type="transmembrane region" description="Helical" evidence="8">
    <location>
        <begin position="387"/>
        <end position="409"/>
    </location>
</feature>
<evidence type="ECO:0000256" key="4">
    <source>
        <dbReference type="ARBA" id="ARBA00022989"/>
    </source>
</evidence>
<feature type="transmembrane region" description="Helical" evidence="8">
    <location>
        <begin position="176"/>
        <end position="199"/>
    </location>
</feature>
<dbReference type="GO" id="GO:0022857">
    <property type="term" value="F:transmembrane transporter activity"/>
    <property type="evidence" value="ECO:0007669"/>
    <property type="project" value="InterPro"/>
</dbReference>
<feature type="transmembrane region" description="Helical" evidence="8">
    <location>
        <begin position="286"/>
        <end position="311"/>
    </location>
</feature>
<dbReference type="InterPro" id="IPR003663">
    <property type="entry name" value="Sugar/inositol_transpt"/>
</dbReference>
<dbReference type="InterPro" id="IPR020846">
    <property type="entry name" value="MFS_dom"/>
</dbReference>
<feature type="transmembrane region" description="Helical" evidence="8">
    <location>
        <begin position="146"/>
        <end position="170"/>
    </location>
</feature>
<name>A0AAN7ZNN1_9COLE</name>
<keyword evidence="5 8" id="KW-0472">Membrane</keyword>
<feature type="transmembrane region" description="Helical" evidence="8">
    <location>
        <begin position="421"/>
        <end position="439"/>
    </location>
</feature>
<keyword evidence="2" id="KW-1003">Cell membrane</keyword>
<dbReference type="SUPFAM" id="SSF103473">
    <property type="entry name" value="MFS general substrate transporter"/>
    <property type="match status" value="1"/>
</dbReference>
<keyword evidence="3 8" id="KW-0812">Transmembrane</keyword>
<evidence type="ECO:0000256" key="3">
    <source>
        <dbReference type="ARBA" id="ARBA00022692"/>
    </source>
</evidence>
<dbReference type="EMBL" id="JAVRBK010000004">
    <property type="protein sequence ID" value="KAK5645068.1"/>
    <property type="molecule type" value="Genomic_DNA"/>
</dbReference>
<evidence type="ECO:0000256" key="5">
    <source>
        <dbReference type="ARBA" id="ARBA00023136"/>
    </source>
</evidence>
<evidence type="ECO:0000313" key="11">
    <source>
        <dbReference type="Proteomes" id="UP001329430"/>
    </source>
</evidence>
<evidence type="ECO:0000256" key="2">
    <source>
        <dbReference type="ARBA" id="ARBA00022475"/>
    </source>
</evidence>
<dbReference type="PANTHER" id="PTHR48021">
    <property type="match status" value="1"/>
</dbReference>
<feature type="transmembrane region" description="Helical" evidence="8">
    <location>
        <begin position="318"/>
        <end position="340"/>
    </location>
</feature>
<dbReference type="PROSITE" id="PS50850">
    <property type="entry name" value="MFS"/>
    <property type="match status" value="1"/>
</dbReference>
<evidence type="ECO:0000313" key="10">
    <source>
        <dbReference type="EMBL" id="KAK5645068.1"/>
    </source>
</evidence>
<dbReference type="Proteomes" id="UP001329430">
    <property type="component" value="Chromosome 4"/>
</dbReference>
<dbReference type="InterPro" id="IPR036259">
    <property type="entry name" value="MFS_trans_sf"/>
</dbReference>
<evidence type="ECO:0000256" key="7">
    <source>
        <dbReference type="ARBA" id="ARBA00024348"/>
    </source>
</evidence>
<sequence length="496" mass="54480">MVVIDVSKVFPGNTPQILATVTGTLTALSDGMQYGWSAPIIPILQLPSSPVKIEDSDIVWIENIYLLGGLVGIPLTMYILDKFGRKNTMLIAAVLYLIAWLLVAFASSVVEIFVARFITGLASDTNYVATPVYIAEISQKKIRGRLGSLIYIMMLMGILLIYSIGPFISIAASSSVGAAIIVVQLLTFSFMPESPYYLLVKNKKQEARRALQILRSTKDVDDELNEIAEVVEKENKARGRPLELFTVKSNRKAITIMTVLCFAQHYSSISVMLMNIHMILEDAATIIPASTAAIIFSALMLLACIFSALLIDKIGRKVLLFTSSFLTGISLLVLASYFAVKNSSVDVTDYNWVPVVAVMSYAVTFKCGLGLIPIVMTAELFPTNIKAFGCTVSDAMYVIAGASSIYLFHFLHNKYGMHVPFFLFGCSCLLVGMFAIFVIPETKGKTLDEIQKILKGETVTTCHLDTNNERIPLLSSCDDAVEKSHYDTNINEEKSV</sequence>
<dbReference type="GO" id="GO:0005886">
    <property type="term" value="C:plasma membrane"/>
    <property type="evidence" value="ECO:0007669"/>
    <property type="project" value="UniProtKB-SubCell"/>
</dbReference>
<dbReference type="InterPro" id="IPR050549">
    <property type="entry name" value="MFS_Trehalose_Transporter"/>
</dbReference>
<reference evidence="10 11" key="1">
    <citation type="journal article" date="2024" name="Insects">
        <title>An Improved Chromosome-Level Genome Assembly of the Firefly Pyrocoelia pectoralis.</title>
        <authorList>
            <person name="Fu X."/>
            <person name="Meyer-Rochow V.B."/>
            <person name="Ballantyne L."/>
            <person name="Zhu X."/>
        </authorList>
    </citation>
    <scope>NUCLEOTIDE SEQUENCE [LARGE SCALE GENOMIC DNA]</scope>
    <source>
        <strain evidence="10">XCY_ONT2</strain>
    </source>
</reference>
<dbReference type="AlphaFoldDB" id="A0AAN7ZNN1"/>
<evidence type="ECO:0000256" key="1">
    <source>
        <dbReference type="ARBA" id="ARBA00004651"/>
    </source>
</evidence>
<evidence type="ECO:0000256" key="6">
    <source>
        <dbReference type="ARBA" id="ARBA00023180"/>
    </source>
</evidence>
<dbReference type="InterPro" id="IPR005829">
    <property type="entry name" value="Sugar_transporter_CS"/>
</dbReference>
<keyword evidence="11" id="KW-1185">Reference proteome</keyword>
<dbReference type="PANTHER" id="PTHR48021:SF46">
    <property type="entry name" value="MAJOR FACILITATOR SUPERFAMILY (MFS) PROFILE DOMAIN-CONTAINING PROTEIN"/>
    <property type="match status" value="1"/>
</dbReference>
<evidence type="ECO:0000259" key="9">
    <source>
        <dbReference type="PROSITE" id="PS50850"/>
    </source>
</evidence>
<gene>
    <name evidence="10" type="ORF">RI129_006368</name>
</gene>
<dbReference type="PRINTS" id="PR00171">
    <property type="entry name" value="SUGRTRNSPORT"/>
</dbReference>
<feature type="transmembrane region" description="Helical" evidence="8">
    <location>
        <begin position="87"/>
        <end position="107"/>
    </location>
</feature>
<evidence type="ECO:0000256" key="8">
    <source>
        <dbReference type="SAM" id="Phobius"/>
    </source>
</evidence>
<comment type="subcellular location">
    <subcellularLocation>
        <location evidence="1">Cell membrane</location>
        <topology evidence="1">Multi-pass membrane protein</topology>
    </subcellularLocation>
</comment>
<organism evidence="10 11">
    <name type="scientific">Pyrocoelia pectoralis</name>
    <dbReference type="NCBI Taxonomy" id="417401"/>
    <lineage>
        <taxon>Eukaryota</taxon>
        <taxon>Metazoa</taxon>
        <taxon>Ecdysozoa</taxon>
        <taxon>Arthropoda</taxon>
        <taxon>Hexapoda</taxon>
        <taxon>Insecta</taxon>
        <taxon>Pterygota</taxon>
        <taxon>Neoptera</taxon>
        <taxon>Endopterygota</taxon>
        <taxon>Coleoptera</taxon>
        <taxon>Polyphaga</taxon>
        <taxon>Elateriformia</taxon>
        <taxon>Elateroidea</taxon>
        <taxon>Lampyridae</taxon>
        <taxon>Lampyrinae</taxon>
        <taxon>Pyrocoelia</taxon>
    </lineage>
</organism>
<accession>A0AAN7ZNN1</accession>
<comment type="caution">
    <text evidence="10">The sequence shown here is derived from an EMBL/GenBank/DDBJ whole genome shotgun (WGS) entry which is preliminary data.</text>
</comment>